<protein>
    <recommendedName>
        <fullName evidence="2">Sulphotransferase Stf0 domain-containing protein</fullName>
    </recommendedName>
</protein>
<evidence type="ECO:0000313" key="3">
    <source>
        <dbReference type="EMBL" id="CUR55214.1"/>
    </source>
</evidence>
<feature type="domain" description="Sulphotransferase Stf0" evidence="2">
    <location>
        <begin position="7"/>
        <end position="232"/>
    </location>
</feature>
<accession>A0A2P2BZQ8</accession>
<dbReference type="AlphaFoldDB" id="A0A2P2BZQ8"/>
<evidence type="ECO:0000259" key="2">
    <source>
        <dbReference type="Pfam" id="PF09037"/>
    </source>
</evidence>
<dbReference type="Pfam" id="PF09037">
    <property type="entry name" value="Sulphotransf"/>
    <property type="match status" value="1"/>
</dbReference>
<dbReference type="PIRSF" id="PIRSF021497">
    <property type="entry name" value="Sulphotransferase_Stf0"/>
    <property type="match status" value="1"/>
</dbReference>
<dbReference type="GO" id="GO:0016740">
    <property type="term" value="F:transferase activity"/>
    <property type="evidence" value="ECO:0007669"/>
    <property type="project" value="InterPro"/>
</dbReference>
<name>A0A2P2BZQ8_9ZZZZ</name>
<dbReference type="InterPro" id="IPR015124">
    <property type="entry name" value="Stf0"/>
</dbReference>
<feature type="compositionally biased region" description="Basic and acidic residues" evidence="1">
    <location>
        <begin position="221"/>
        <end position="246"/>
    </location>
</feature>
<dbReference type="SUPFAM" id="SSF52540">
    <property type="entry name" value="P-loop containing nucleoside triphosphate hydrolases"/>
    <property type="match status" value="1"/>
</dbReference>
<dbReference type="InterPro" id="IPR027417">
    <property type="entry name" value="P-loop_NTPase"/>
</dbReference>
<dbReference type="EMBL" id="CZKA01000016">
    <property type="protein sequence ID" value="CUR55214.1"/>
    <property type="molecule type" value="Genomic_DNA"/>
</dbReference>
<dbReference type="InterPro" id="IPR024628">
    <property type="entry name" value="Sulfotransferase_Stf0_dom"/>
</dbReference>
<dbReference type="Gene3D" id="3.40.50.300">
    <property type="entry name" value="P-loop containing nucleotide triphosphate hydrolases"/>
    <property type="match status" value="1"/>
</dbReference>
<reference evidence="3" key="1">
    <citation type="submission" date="2015-08" db="EMBL/GenBank/DDBJ databases">
        <authorList>
            <person name="Babu N.S."/>
            <person name="Beckwith C.J."/>
            <person name="Beseler K.G."/>
            <person name="Brison A."/>
            <person name="Carone J.V."/>
            <person name="Caskin T.P."/>
            <person name="Diamond M."/>
            <person name="Durham M.E."/>
            <person name="Foxe J.M."/>
            <person name="Go M."/>
            <person name="Henderson B.A."/>
            <person name="Jones I.B."/>
            <person name="McGettigan J.A."/>
            <person name="Micheletti S.J."/>
            <person name="Nasrallah M.E."/>
            <person name="Ortiz D."/>
            <person name="Piller C.R."/>
            <person name="Privatt S.R."/>
            <person name="Schneider S.L."/>
            <person name="Sharp S."/>
            <person name="Smith T.C."/>
            <person name="Stanton J.D."/>
            <person name="Ullery H.E."/>
            <person name="Wilson R.J."/>
            <person name="Serrano M.G."/>
            <person name="Buck G."/>
            <person name="Lee V."/>
            <person name="Wang Y."/>
            <person name="Carvalho R."/>
            <person name="Voegtly L."/>
            <person name="Shi R."/>
            <person name="Duckworth R."/>
            <person name="Johnson A."/>
            <person name="Loviza R."/>
            <person name="Walstead R."/>
            <person name="Shah Z."/>
            <person name="Kiflezghi M."/>
            <person name="Wade K."/>
            <person name="Ball S.L."/>
            <person name="Bradley K.W."/>
            <person name="Asai D.J."/>
            <person name="Bowman C.A."/>
            <person name="Russell D.A."/>
            <person name="Pope W.H."/>
            <person name="Jacobs-Sera D."/>
            <person name="Hendrix R.W."/>
            <person name="Hatfull G.F."/>
        </authorList>
    </citation>
    <scope>NUCLEOTIDE SEQUENCE</scope>
</reference>
<gene>
    <name evidence="3" type="ORF">NOCA2230134</name>
</gene>
<proteinExistence type="predicted"/>
<sequence length="246" mass="27312">MVTPTGYILCATPRTGSTFLCSLLASTGVLGRPESYFREPDEVTWAASFGLPTVGRRVQDYQSFVQAVRCAATTENGVFGARVMWGTVERIVQGLDAPAHQSDLATLQAVFGPLVFVHLQREDSLRQAVSWARAEQTGYWQEGDVVQRSPEPDVGQLVGLAQSIREHNTAWRTWFADNGIEPLDVTYEGLVGHPHRTLTSIADLLGIVPPLDWRPGTPPRKQADRVNEEWHAPLRSAENREHGEVW</sequence>
<feature type="region of interest" description="Disordered" evidence="1">
    <location>
        <begin position="215"/>
        <end position="246"/>
    </location>
</feature>
<evidence type="ECO:0000256" key="1">
    <source>
        <dbReference type="SAM" id="MobiDB-lite"/>
    </source>
</evidence>
<organism evidence="3">
    <name type="scientific">metagenome</name>
    <dbReference type="NCBI Taxonomy" id="256318"/>
    <lineage>
        <taxon>unclassified sequences</taxon>
        <taxon>metagenomes</taxon>
    </lineage>
</organism>